<evidence type="ECO:0000256" key="5">
    <source>
        <dbReference type="SAM" id="Phobius"/>
    </source>
</evidence>
<protein>
    <submittedName>
        <fullName evidence="7">RDD family protein</fullName>
    </submittedName>
</protein>
<evidence type="ECO:0000259" key="6">
    <source>
        <dbReference type="Pfam" id="PF06271"/>
    </source>
</evidence>
<evidence type="ECO:0000256" key="3">
    <source>
        <dbReference type="ARBA" id="ARBA00022989"/>
    </source>
</evidence>
<accession>A0ABV6II63</accession>
<gene>
    <name evidence="7" type="ORF">ACFFJH_17035</name>
</gene>
<keyword evidence="2 5" id="KW-0812">Transmembrane</keyword>
<keyword evidence="4 5" id="KW-0472">Membrane</keyword>
<evidence type="ECO:0000256" key="4">
    <source>
        <dbReference type="ARBA" id="ARBA00023136"/>
    </source>
</evidence>
<dbReference type="InterPro" id="IPR010432">
    <property type="entry name" value="RDD"/>
</dbReference>
<comment type="caution">
    <text evidence="7">The sequence shown here is derived from an EMBL/GenBank/DDBJ whole genome shotgun (WGS) entry which is preliminary data.</text>
</comment>
<keyword evidence="3 5" id="KW-1133">Transmembrane helix</keyword>
<organism evidence="7 8">
    <name type="scientific">Undibacterium danionis</name>
    <dbReference type="NCBI Taxonomy" id="1812100"/>
    <lineage>
        <taxon>Bacteria</taxon>
        <taxon>Pseudomonadati</taxon>
        <taxon>Pseudomonadota</taxon>
        <taxon>Betaproteobacteria</taxon>
        <taxon>Burkholderiales</taxon>
        <taxon>Oxalobacteraceae</taxon>
        <taxon>Undibacterium</taxon>
    </lineage>
</organism>
<feature type="transmembrane region" description="Helical" evidence="5">
    <location>
        <begin position="55"/>
        <end position="77"/>
    </location>
</feature>
<keyword evidence="8" id="KW-1185">Reference proteome</keyword>
<dbReference type="PANTHER" id="PTHR38480:SF1">
    <property type="entry name" value="SLR0254 PROTEIN"/>
    <property type="match status" value="1"/>
</dbReference>
<sequence length="228" mass="25385">MLNGRLSLITPEGVRLLLTPAGPAPRAWAWAIDFIVYLIALFLLSLLFSQFKLGTGIILIASFLLYWGYAILCEVYWDGRTLGKRVLGIQVLRVDGLPVGWRESVLRNLLLVGDFLPFFYFTGLLCMLFDTQFRRLGDIVAGTQVVYRDPVVARPAPQTAVEESADNLALPYPLTPDQQRTLIAMFEREKSIPHARMLELASLAQAITGQTGEASLARLRAHVAGIKR</sequence>
<evidence type="ECO:0000313" key="8">
    <source>
        <dbReference type="Proteomes" id="UP001589844"/>
    </source>
</evidence>
<dbReference type="PANTHER" id="PTHR38480">
    <property type="entry name" value="SLR0254 PROTEIN"/>
    <property type="match status" value="1"/>
</dbReference>
<feature type="domain" description="RDD" evidence="6">
    <location>
        <begin position="21"/>
        <end position="142"/>
    </location>
</feature>
<dbReference type="Pfam" id="PF06271">
    <property type="entry name" value="RDD"/>
    <property type="match status" value="1"/>
</dbReference>
<feature type="transmembrane region" description="Helical" evidence="5">
    <location>
        <begin position="27"/>
        <end position="48"/>
    </location>
</feature>
<name>A0ABV6II63_9BURK</name>
<evidence type="ECO:0000313" key="7">
    <source>
        <dbReference type="EMBL" id="MFC0351529.1"/>
    </source>
</evidence>
<reference evidence="7 8" key="1">
    <citation type="submission" date="2024-09" db="EMBL/GenBank/DDBJ databases">
        <authorList>
            <person name="Sun Q."/>
            <person name="Mori K."/>
        </authorList>
    </citation>
    <scope>NUCLEOTIDE SEQUENCE [LARGE SCALE GENOMIC DNA]</scope>
    <source>
        <strain evidence="7 8">CCM 8677</strain>
    </source>
</reference>
<dbReference type="Proteomes" id="UP001589844">
    <property type="component" value="Unassembled WGS sequence"/>
</dbReference>
<proteinExistence type="predicted"/>
<evidence type="ECO:0000256" key="1">
    <source>
        <dbReference type="ARBA" id="ARBA00004141"/>
    </source>
</evidence>
<comment type="subcellular location">
    <subcellularLocation>
        <location evidence="1">Membrane</location>
        <topology evidence="1">Multi-pass membrane protein</topology>
    </subcellularLocation>
</comment>
<dbReference type="EMBL" id="JBHLXJ010000018">
    <property type="protein sequence ID" value="MFC0351529.1"/>
    <property type="molecule type" value="Genomic_DNA"/>
</dbReference>
<feature type="transmembrane region" description="Helical" evidence="5">
    <location>
        <begin position="109"/>
        <end position="129"/>
    </location>
</feature>
<evidence type="ECO:0000256" key="2">
    <source>
        <dbReference type="ARBA" id="ARBA00022692"/>
    </source>
</evidence>
<dbReference type="RefSeq" id="WP_390214141.1">
    <property type="nucleotide sequence ID" value="NZ_JBHLXJ010000018.1"/>
</dbReference>